<name>A0A2G5TQW1_9PELO</name>
<protein>
    <recommendedName>
        <fullName evidence="1">Lin-15A/B-like domain-containing protein</fullName>
    </recommendedName>
</protein>
<dbReference type="PANTHER" id="PTHR22716:SF1">
    <property type="entry name" value="ETS CLASS TRANSCRIPTION FACTOR-RELATED"/>
    <property type="match status" value="1"/>
</dbReference>
<evidence type="ECO:0000259" key="1">
    <source>
        <dbReference type="Pfam" id="PF25375"/>
    </source>
</evidence>
<dbReference type="InterPro" id="IPR057432">
    <property type="entry name" value="Lin-15A/B-like_dom"/>
</dbReference>
<organism evidence="2 3">
    <name type="scientific">Caenorhabditis nigoni</name>
    <dbReference type="NCBI Taxonomy" id="1611254"/>
    <lineage>
        <taxon>Eukaryota</taxon>
        <taxon>Metazoa</taxon>
        <taxon>Ecdysozoa</taxon>
        <taxon>Nematoda</taxon>
        <taxon>Chromadorea</taxon>
        <taxon>Rhabditida</taxon>
        <taxon>Rhabditina</taxon>
        <taxon>Rhabditomorpha</taxon>
        <taxon>Rhabditoidea</taxon>
        <taxon>Rhabditidae</taxon>
        <taxon>Peloderinae</taxon>
        <taxon>Caenorhabditis</taxon>
    </lineage>
</organism>
<accession>A0A2G5TQW1</accession>
<dbReference type="EMBL" id="PDUG01000005">
    <property type="protein sequence ID" value="PIC29632.1"/>
    <property type="molecule type" value="Genomic_DNA"/>
</dbReference>
<evidence type="ECO:0000313" key="2">
    <source>
        <dbReference type="EMBL" id="PIC29632.1"/>
    </source>
</evidence>
<dbReference type="AlphaFoldDB" id="A0A2G5TQW1"/>
<dbReference type="Pfam" id="PF25375">
    <property type="entry name" value="Lin-15B"/>
    <property type="match status" value="1"/>
</dbReference>
<sequence>MLPCFFFEISLGQFPLLIMNEAVVKEEAIEEEYDFAYDDEEFVGVKQEKNEEKPEHLLQQDIKTGPNDIFETNEPEQEFFDDIEQMLRENDSKIETVSTEVKRLKCEICQKTMPRNLLNLIKSEGNKIVLAGVFKIEGSLETRAPYVCISHIQSIIDDYDGKLKSTSTPFEQLLRTFISKHKQLMKERKSRRRSCQICHKIKECSQLHRTISKNIRTLIMVRCILRGTHSVEQAISYVTTENTAFTCYSHFKESIDKIFQYLGVKNIQELSKCSTLMMTGLMDIVKKIDSNFTAGQFIDACGELVVKKENFESNL</sequence>
<evidence type="ECO:0000313" key="3">
    <source>
        <dbReference type="Proteomes" id="UP000230233"/>
    </source>
</evidence>
<dbReference type="PANTHER" id="PTHR22716">
    <property type="entry name" value="ETS CLASS TRANSCRIPTION FACTOR-RELATED-RELATED"/>
    <property type="match status" value="1"/>
</dbReference>
<comment type="caution">
    <text evidence="2">The sequence shown here is derived from an EMBL/GenBank/DDBJ whole genome shotgun (WGS) entry which is preliminary data.</text>
</comment>
<reference evidence="3" key="1">
    <citation type="submission" date="2017-10" db="EMBL/GenBank/DDBJ databases">
        <title>Rapid genome shrinkage in a self-fertile nematode reveals novel sperm competition proteins.</title>
        <authorList>
            <person name="Yin D."/>
            <person name="Schwarz E.M."/>
            <person name="Thomas C.G."/>
            <person name="Felde R.L."/>
            <person name="Korf I.F."/>
            <person name="Cutter A.D."/>
            <person name="Schartner C.M."/>
            <person name="Ralston E.J."/>
            <person name="Meyer B.J."/>
            <person name="Haag E.S."/>
        </authorList>
    </citation>
    <scope>NUCLEOTIDE SEQUENCE [LARGE SCALE GENOMIC DNA]</scope>
    <source>
        <strain evidence="3">JU1422</strain>
    </source>
</reference>
<gene>
    <name evidence="2" type="primary">Cnig_chr_V.g21153</name>
    <name evidence="2" type="ORF">B9Z55_021153</name>
</gene>
<dbReference type="STRING" id="1611254.A0A2G5TQW1"/>
<proteinExistence type="predicted"/>
<dbReference type="Proteomes" id="UP000230233">
    <property type="component" value="Chromosome V"/>
</dbReference>
<dbReference type="GO" id="GO:0040027">
    <property type="term" value="P:negative regulation of vulval development"/>
    <property type="evidence" value="ECO:0007669"/>
    <property type="project" value="InterPro"/>
</dbReference>
<dbReference type="InterPro" id="IPR040129">
    <property type="entry name" value="Lin-15B-like"/>
</dbReference>
<feature type="domain" description="Lin-15A/B-like" evidence="1">
    <location>
        <begin position="192"/>
        <end position="312"/>
    </location>
</feature>
<keyword evidence="3" id="KW-1185">Reference proteome</keyword>